<dbReference type="Proteomes" id="UP000054383">
    <property type="component" value="Unassembled WGS sequence"/>
</dbReference>
<evidence type="ECO:0000313" key="4">
    <source>
        <dbReference type="Proteomes" id="UP000054383"/>
    </source>
</evidence>
<dbReference type="EMBL" id="CVMT01000011">
    <property type="protein sequence ID" value="CRG91970.1"/>
    <property type="molecule type" value="Genomic_DNA"/>
</dbReference>
<evidence type="ECO:0000313" key="3">
    <source>
        <dbReference type="EMBL" id="CRG91970.1"/>
    </source>
</evidence>
<sequence length="307" mass="33948">MSPARVSFQSQPRAEFFKFSSGGEFYRVRELDTLDWVINHPELLAFCKSKDDEFMCLQADPGCGKSVCTKSLLDEHVFEDGNGHVCACFITKYRPNGEKAGTALQQSVLYQIFKARPALMSTHAADKIRVNASSVLSDKELLWDILFSAVSDPAIGDQIVLPIHSTCHCNSLWALTGHFCSTALLTFMSNTEETHCFVLRNRLLVEEIKVLLGVYSSALRAAVDVDEPNIGIVKKHIDYGAEANYRGADEETILEVAAQHEEPQLVILLLRAGALPNVHSNHGKRWYEYAGMRNAAAEAGVDVAINS</sequence>
<feature type="domain" description="Nephrocystin 3-like N-terminal" evidence="2">
    <location>
        <begin position="33"/>
        <end position="151"/>
    </location>
</feature>
<dbReference type="Pfam" id="PF24883">
    <property type="entry name" value="NPHP3_N"/>
    <property type="match status" value="1"/>
</dbReference>
<dbReference type="AlphaFoldDB" id="A0A0U1MAH2"/>
<dbReference type="Gene3D" id="1.25.40.20">
    <property type="entry name" value="Ankyrin repeat-containing domain"/>
    <property type="match status" value="1"/>
</dbReference>
<accession>A0A0U1MAH2</accession>
<dbReference type="OrthoDB" id="4369001at2759"/>
<dbReference type="InterPro" id="IPR036770">
    <property type="entry name" value="Ankyrin_rpt-contain_sf"/>
</dbReference>
<name>A0A0U1MAH2_TALIS</name>
<protein>
    <recommendedName>
        <fullName evidence="2">Nephrocystin 3-like N-terminal domain-containing protein</fullName>
    </recommendedName>
</protein>
<gene>
    <name evidence="3" type="ORF">PISL3812_09024</name>
</gene>
<dbReference type="STRING" id="28573.A0A0U1MAH2"/>
<dbReference type="SUPFAM" id="SSF48403">
    <property type="entry name" value="Ankyrin repeat"/>
    <property type="match status" value="1"/>
</dbReference>
<dbReference type="InterPro" id="IPR056884">
    <property type="entry name" value="NPHP3-like_N"/>
</dbReference>
<organism evidence="3 4">
    <name type="scientific">Talaromyces islandicus</name>
    <name type="common">Penicillium islandicum</name>
    <dbReference type="NCBI Taxonomy" id="28573"/>
    <lineage>
        <taxon>Eukaryota</taxon>
        <taxon>Fungi</taxon>
        <taxon>Dikarya</taxon>
        <taxon>Ascomycota</taxon>
        <taxon>Pezizomycotina</taxon>
        <taxon>Eurotiomycetes</taxon>
        <taxon>Eurotiomycetidae</taxon>
        <taxon>Eurotiales</taxon>
        <taxon>Trichocomaceae</taxon>
        <taxon>Talaromyces</taxon>
        <taxon>Talaromyces sect. Islandici</taxon>
    </lineage>
</organism>
<evidence type="ECO:0000259" key="2">
    <source>
        <dbReference type="Pfam" id="PF24883"/>
    </source>
</evidence>
<keyword evidence="1" id="KW-0677">Repeat</keyword>
<reference evidence="3 4" key="1">
    <citation type="submission" date="2015-04" db="EMBL/GenBank/DDBJ databases">
        <authorList>
            <person name="Syromyatnikov M.Y."/>
            <person name="Popov V.N."/>
        </authorList>
    </citation>
    <scope>NUCLEOTIDE SEQUENCE [LARGE SCALE GENOMIC DNA]</scope>
    <source>
        <strain evidence="3">WF-38-12</strain>
    </source>
</reference>
<proteinExistence type="predicted"/>
<evidence type="ECO:0000256" key="1">
    <source>
        <dbReference type="ARBA" id="ARBA00022737"/>
    </source>
</evidence>
<keyword evidence="4" id="KW-1185">Reference proteome</keyword>